<sequence length="572" mass="63505">MPKRLHSPSLDSVLSVKQAHTLSINHPTQQPVSNFDTILSDETVLAIFAFLEPHHLCLARLVNKHWDRLATDNHLWRVMFLREFSRSRLRGSRGFTTQPNREIKPLPSRAQVHGDGQSSGDYVPENFVDWRWMFRLSSNWSRGRCTATVQASPLSTTEYPLSASSRSSTELQIGATGRIDYSEPPHAGHVLLAGDLTVYASGQTTHTPTVYIFRDTISSGLRIRYEPTASSQASITSICLDHSSANIRLAVFYSDQSWTLYTVDYEHRRTTVDFTSSRPRGLSSGSTTIKAAFHHPLLVTLSSSFRMCIYYLPAPPAPPVLKHTLSSYSGFAPLTMTLARYRTPDQYRVLLAHASPIYPAHWSPSATDIAISIQSPLSPLQPSILSPMPPNSPHVRVLSSSSTNNQLPVGWIPDGTPDGVPEELRLRWLRKVSHVSGIQTDGKFVVFASEDGGIQVYRLLRNARLFYERTLFPPTHAPSPRALSVADSRCVCATRDGGLWVWDLETGAGIRATATHSSQLFSEIEANSMGCDNGEAHSTPSRPPTIVRIAFDAHKIVVVDVNDTLYTYNFDT</sequence>
<dbReference type="InterPro" id="IPR001810">
    <property type="entry name" value="F-box_dom"/>
</dbReference>
<dbReference type="SUPFAM" id="SSF69322">
    <property type="entry name" value="Tricorn protease domain 2"/>
    <property type="match status" value="1"/>
</dbReference>
<dbReference type="OrthoDB" id="3219396at2759"/>
<feature type="domain" description="F-box" evidence="2">
    <location>
        <begin position="41"/>
        <end position="82"/>
    </location>
</feature>
<dbReference type="AlphaFoldDB" id="A0A0B7FRM5"/>
<evidence type="ECO:0000313" key="3">
    <source>
        <dbReference type="EMBL" id="CEL58832.1"/>
    </source>
</evidence>
<protein>
    <recommendedName>
        <fullName evidence="2">F-box domain-containing protein</fullName>
    </recommendedName>
</protein>
<dbReference type="PANTHER" id="PTHR12874:SF9">
    <property type="entry name" value="F-BOX ONLY PROTEIN 48"/>
    <property type="match status" value="1"/>
</dbReference>
<dbReference type="GO" id="GO:0031146">
    <property type="term" value="P:SCF-dependent proteasomal ubiquitin-dependent protein catabolic process"/>
    <property type="evidence" value="ECO:0007669"/>
    <property type="project" value="TreeGrafter"/>
</dbReference>
<dbReference type="InterPro" id="IPR015943">
    <property type="entry name" value="WD40/YVTN_repeat-like_dom_sf"/>
</dbReference>
<keyword evidence="4" id="KW-1185">Reference proteome</keyword>
<dbReference type="InterPro" id="IPR036047">
    <property type="entry name" value="F-box-like_dom_sf"/>
</dbReference>
<dbReference type="SUPFAM" id="SSF81383">
    <property type="entry name" value="F-box domain"/>
    <property type="match status" value="1"/>
</dbReference>
<dbReference type="PANTHER" id="PTHR12874">
    <property type="entry name" value="F-BOX ONLY PROTEIN 48-RELATED"/>
    <property type="match status" value="1"/>
</dbReference>
<dbReference type="Gene3D" id="2.130.10.10">
    <property type="entry name" value="YVTN repeat-like/Quinoprotein amine dehydrogenase"/>
    <property type="match status" value="1"/>
</dbReference>
<evidence type="ECO:0000313" key="4">
    <source>
        <dbReference type="Proteomes" id="UP000059188"/>
    </source>
</evidence>
<dbReference type="Proteomes" id="UP000059188">
    <property type="component" value="Unassembled WGS sequence"/>
</dbReference>
<evidence type="ECO:0000256" key="1">
    <source>
        <dbReference type="SAM" id="MobiDB-lite"/>
    </source>
</evidence>
<organism evidence="3 4">
    <name type="scientific">Thanatephorus cucumeris (strain AG1-IB / isolate 7/3/14)</name>
    <name type="common">Lettuce bottom rot fungus</name>
    <name type="synonym">Rhizoctonia solani</name>
    <dbReference type="NCBI Taxonomy" id="1108050"/>
    <lineage>
        <taxon>Eukaryota</taxon>
        <taxon>Fungi</taxon>
        <taxon>Dikarya</taxon>
        <taxon>Basidiomycota</taxon>
        <taxon>Agaricomycotina</taxon>
        <taxon>Agaricomycetes</taxon>
        <taxon>Cantharellales</taxon>
        <taxon>Ceratobasidiaceae</taxon>
        <taxon>Rhizoctonia</taxon>
        <taxon>Rhizoctonia solani AG-1</taxon>
    </lineage>
</organism>
<evidence type="ECO:0000259" key="2">
    <source>
        <dbReference type="Pfam" id="PF12937"/>
    </source>
</evidence>
<dbReference type="Pfam" id="PF12937">
    <property type="entry name" value="F-box-like"/>
    <property type="match status" value="1"/>
</dbReference>
<proteinExistence type="predicted"/>
<dbReference type="GO" id="GO:0019005">
    <property type="term" value="C:SCF ubiquitin ligase complex"/>
    <property type="evidence" value="ECO:0007669"/>
    <property type="project" value="TreeGrafter"/>
</dbReference>
<gene>
    <name evidence="3" type="ORF">RSOLAG1IB_08861</name>
</gene>
<reference evidence="3 4" key="1">
    <citation type="submission" date="2014-11" db="EMBL/GenBank/DDBJ databases">
        <authorList>
            <person name="Wibberg Daniel"/>
        </authorList>
    </citation>
    <scope>NUCLEOTIDE SEQUENCE [LARGE SCALE GENOMIC DNA]</scope>
    <source>
        <strain evidence="3">Rhizoctonia solani AG1-IB 7/3/14</strain>
    </source>
</reference>
<dbReference type="Gene3D" id="1.20.1280.50">
    <property type="match status" value="1"/>
</dbReference>
<name>A0A0B7FRM5_THACB</name>
<feature type="region of interest" description="Disordered" evidence="1">
    <location>
        <begin position="91"/>
        <end position="118"/>
    </location>
</feature>
<dbReference type="STRING" id="1108050.A0A0B7FRM5"/>
<dbReference type="GO" id="GO:0005737">
    <property type="term" value="C:cytoplasm"/>
    <property type="evidence" value="ECO:0007669"/>
    <property type="project" value="TreeGrafter"/>
</dbReference>
<dbReference type="EMBL" id="LN679134">
    <property type="protein sequence ID" value="CEL58832.1"/>
    <property type="molecule type" value="Genomic_DNA"/>
</dbReference>
<accession>A0A0B7FRM5</accession>